<dbReference type="OrthoDB" id="4089394at2759"/>
<feature type="transmembrane region" description="Helical" evidence="1">
    <location>
        <begin position="220"/>
        <end position="241"/>
    </location>
</feature>
<dbReference type="InterPro" id="IPR033481">
    <property type="entry name" value="Dni1/Fig1"/>
</dbReference>
<dbReference type="OMA" id="YFGICVN"/>
<dbReference type="Pfam" id="PF12351">
    <property type="entry name" value="Fig1"/>
    <property type="match status" value="1"/>
</dbReference>
<dbReference type="PANTHER" id="PTHR28092:SF1">
    <property type="entry name" value="FACTOR-INDUCED GENE 1 PROTEIN"/>
    <property type="match status" value="1"/>
</dbReference>
<feature type="transmembrane region" description="Helical" evidence="1">
    <location>
        <begin position="140"/>
        <end position="160"/>
    </location>
</feature>
<dbReference type="RefSeq" id="XP_001384715.2">
    <property type="nucleotide sequence ID" value="XM_001384678.1"/>
</dbReference>
<keyword evidence="3" id="KW-1185">Reference proteome</keyword>
<sequence>MIFAIVKLISRCYSLVLLFITGFLLGFLLIGCSDPTSSFSNVYLSKFEFNKTSDLYSNVRAAYKSTNSSTELAEMSIRVGYLGVCVNIQQNMTCTSFSTLNTLANVSGISIIPTSTKSTQPQLDLVGLAKVFSNICHPHILMTVIILVLVMLLLITYSSIPGFPGRQRTTMITTGFALCTVLLWGLGAMLQYECVSTTKKIVAKSSMGVISAGAGSRAQAMSWTSFAFIFIVFLDCVYRVVRILRENKKRGVAEKC</sequence>
<dbReference type="GO" id="GO:0016020">
    <property type="term" value="C:membrane"/>
    <property type="evidence" value="ECO:0007669"/>
    <property type="project" value="InterPro"/>
</dbReference>
<dbReference type="KEGG" id="pic:PICST_46586"/>
<reference evidence="2 3" key="1">
    <citation type="journal article" date="2007" name="Nat. Biotechnol.">
        <title>Genome sequence of the lignocellulose-bioconverting and xylose-fermenting yeast Pichia stipitis.</title>
        <authorList>
            <person name="Jeffries T.W."/>
            <person name="Grigoriev I.V."/>
            <person name="Grimwood J."/>
            <person name="Laplaza J.M."/>
            <person name="Aerts A."/>
            <person name="Salamov A."/>
            <person name="Schmutz J."/>
            <person name="Lindquist E."/>
            <person name="Dehal P."/>
            <person name="Shapiro H."/>
            <person name="Jin Y.S."/>
            <person name="Passoth V."/>
            <person name="Richardson P.M."/>
        </authorList>
    </citation>
    <scope>NUCLEOTIDE SEQUENCE [LARGE SCALE GENOMIC DNA]</scope>
    <source>
        <strain evidence="3">ATCC 58785 / CBS 6054 / NBRC 10063 / NRRL Y-11545</strain>
    </source>
</reference>
<name>A3LV03_PICST</name>
<dbReference type="InParanoid" id="A3LV03"/>
<proteinExistence type="predicted"/>
<dbReference type="InterPro" id="IPR016509">
    <property type="entry name" value="Fig1"/>
</dbReference>
<dbReference type="eggNOG" id="ENOG502QUDU">
    <property type="taxonomic scope" value="Eukaryota"/>
</dbReference>
<dbReference type="HOGENOM" id="CLU_075335_1_1_1"/>
<dbReference type="STRING" id="322104.A3LV03"/>
<protein>
    <recommendedName>
        <fullName evidence="4">Factor-induced gene 1 protein</fullName>
    </recommendedName>
</protein>
<gene>
    <name evidence="2" type="ORF">PICST_46586</name>
</gene>
<dbReference type="AlphaFoldDB" id="A3LV03"/>
<dbReference type="GO" id="GO:0043332">
    <property type="term" value="C:mating projection tip"/>
    <property type="evidence" value="ECO:0007669"/>
    <property type="project" value="TreeGrafter"/>
</dbReference>
<evidence type="ECO:0000313" key="3">
    <source>
        <dbReference type="Proteomes" id="UP000002258"/>
    </source>
</evidence>
<dbReference type="PIRSF" id="PIRSF007138">
    <property type="entry name" value="FIG1"/>
    <property type="match status" value="1"/>
</dbReference>
<dbReference type="GO" id="GO:0000747">
    <property type="term" value="P:conjugation with cellular fusion"/>
    <property type="evidence" value="ECO:0007669"/>
    <property type="project" value="TreeGrafter"/>
</dbReference>
<feature type="transmembrane region" description="Helical" evidence="1">
    <location>
        <begin position="12"/>
        <end position="31"/>
    </location>
</feature>
<dbReference type="FunCoup" id="A3LV03">
    <property type="interactions" value="28"/>
</dbReference>
<evidence type="ECO:0000313" key="2">
    <source>
        <dbReference type="EMBL" id="ABN66686.2"/>
    </source>
</evidence>
<keyword evidence="1" id="KW-0812">Transmembrane</keyword>
<keyword evidence="1" id="KW-0472">Membrane</keyword>
<organism evidence="2 3">
    <name type="scientific">Scheffersomyces stipitis (strain ATCC 58785 / CBS 6054 / NBRC 10063 / NRRL Y-11545)</name>
    <name type="common">Yeast</name>
    <name type="synonym">Pichia stipitis</name>
    <dbReference type="NCBI Taxonomy" id="322104"/>
    <lineage>
        <taxon>Eukaryota</taxon>
        <taxon>Fungi</taxon>
        <taxon>Dikarya</taxon>
        <taxon>Ascomycota</taxon>
        <taxon>Saccharomycotina</taxon>
        <taxon>Pichiomycetes</taxon>
        <taxon>Debaryomycetaceae</taxon>
        <taxon>Scheffersomyces</taxon>
    </lineage>
</organism>
<evidence type="ECO:0008006" key="4">
    <source>
        <dbReference type="Google" id="ProtNLM"/>
    </source>
</evidence>
<dbReference type="PANTHER" id="PTHR28092">
    <property type="entry name" value="FACTOR-INDUCED GENE 1 PROTEIN"/>
    <property type="match status" value="1"/>
</dbReference>
<evidence type="ECO:0000256" key="1">
    <source>
        <dbReference type="SAM" id="Phobius"/>
    </source>
</evidence>
<dbReference type="GeneID" id="4839505"/>
<keyword evidence="1" id="KW-1133">Transmembrane helix</keyword>
<dbReference type="Proteomes" id="UP000002258">
    <property type="component" value="Chromosome 5"/>
</dbReference>
<feature type="transmembrane region" description="Helical" evidence="1">
    <location>
        <begin position="172"/>
        <end position="192"/>
    </location>
</feature>
<dbReference type="PROSITE" id="PS51257">
    <property type="entry name" value="PROKAR_LIPOPROTEIN"/>
    <property type="match status" value="1"/>
</dbReference>
<dbReference type="EMBL" id="CP000499">
    <property type="protein sequence ID" value="ABN66686.2"/>
    <property type="molecule type" value="Genomic_DNA"/>
</dbReference>
<accession>A3LV03</accession>